<dbReference type="CTD" id="6755263"/>
<accession>B3S0X6</accession>
<feature type="region of interest" description="Disordered" evidence="1">
    <location>
        <begin position="405"/>
        <end position="424"/>
    </location>
</feature>
<proteinExistence type="predicted"/>
<reference evidence="2 3" key="1">
    <citation type="journal article" date="2008" name="Nature">
        <title>The Trichoplax genome and the nature of placozoans.</title>
        <authorList>
            <person name="Srivastava M."/>
            <person name="Begovic E."/>
            <person name="Chapman J."/>
            <person name="Putnam N.H."/>
            <person name="Hellsten U."/>
            <person name="Kawashima T."/>
            <person name="Kuo A."/>
            <person name="Mitros T."/>
            <person name="Salamov A."/>
            <person name="Carpenter M.L."/>
            <person name="Signorovitch A.Y."/>
            <person name="Moreno M.A."/>
            <person name="Kamm K."/>
            <person name="Grimwood J."/>
            <person name="Schmutz J."/>
            <person name="Shapiro H."/>
            <person name="Grigoriev I.V."/>
            <person name="Buss L.W."/>
            <person name="Schierwater B."/>
            <person name="Dellaporta S.L."/>
            <person name="Rokhsar D.S."/>
        </authorList>
    </citation>
    <scope>NUCLEOTIDE SEQUENCE [LARGE SCALE GENOMIC DNA]</scope>
    <source>
        <strain evidence="2 3">Grell-BS-1999</strain>
    </source>
</reference>
<name>B3S0X6_TRIAD</name>
<dbReference type="KEGG" id="tad:TRIADDRAFT_58120"/>
<gene>
    <name evidence="2" type="ORF">TRIADDRAFT_58120</name>
</gene>
<evidence type="ECO:0000256" key="1">
    <source>
        <dbReference type="SAM" id="MobiDB-lite"/>
    </source>
</evidence>
<dbReference type="AlphaFoldDB" id="B3S0X6"/>
<evidence type="ECO:0000313" key="3">
    <source>
        <dbReference type="Proteomes" id="UP000009022"/>
    </source>
</evidence>
<sequence length="488" mass="55202">MLCSGAAKISLFCISRQPHGDQPYIENFTEPSDGKLQYSNQKVIRYYERKVHNLKSNYWESQMKEAIENKQLCLVIGEVRRYPDNLGSTKGILGHYISFSVDVNDEVIKKLQYIGISSAGTEFIRGKLLERFEGIITGIPDVVPKENIISYLHQITSTKSSHLSTINLTNGNKIPAAGYISNKRLIFVYGYKVPQSKAWIDKAISISSYVEYNSADKVPYIDDFIEPDDGKLIFRKNVVYKYFERKVYDLMGSWEEGTQNALKHRQLFLIIDGVRRYPDNNGINKAPRGFFLTFSIIFDEVQARQIEYVNIKRTSSSIKKGINGQSIDCYSARVKGLWSPNPIPVGDVNTYLSKLIWQNLANVGYMRNNNGLTIKINKCTSVKGNLMVYGCCLKPLRHGQDVQCNLPPSPSAPVEDPATNNDKDSSVDFELTNEAPIKMQNSNTTNASHTIVESEQDVNVFHLFINILKQYGTDNEKSLGWSGKPYSC</sequence>
<dbReference type="GeneID" id="6755263"/>
<dbReference type="EMBL" id="DS985247">
    <property type="protein sequence ID" value="EDV23467.1"/>
    <property type="molecule type" value="Genomic_DNA"/>
</dbReference>
<organism evidence="2 3">
    <name type="scientific">Trichoplax adhaerens</name>
    <name type="common">Trichoplax reptans</name>
    <dbReference type="NCBI Taxonomy" id="10228"/>
    <lineage>
        <taxon>Eukaryota</taxon>
        <taxon>Metazoa</taxon>
        <taxon>Placozoa</taxon>
        <taxon>Uniplacotomia</taxon>
        <taxon>Trichoplacea</taxon>
        <taxon>Trichoplacidae</taxon>
        <taxon>Trichoplax</taxon>
    </lineage>
</organism>
<dbReference type="InParanoid" id="B3S0X6"/>
<dbReference type="HOGENOM" id="CLU_559394_0_0_1"/>
<protein>
    <submittedName>
        <fullName evidence="2">Expressed protein</fullName>
    </submittedName>
</protein>
<keyword evidence="3" id="KW-1185">Reference proteome</keyword>
<dbReference type="PhylomeDB" id="B3S0X6"/>
<dbReference type="RefSeq" id="XP_002114377.1">
    <property type="nucleotide sequence ID" value="XM_002114341.1"/>
</dbReference>
<dbReference type="Proteomes" id="UP000009022">
    <property type="component" value="Unassembled WGS sequence"/>
</dbReference>
<evidence type="ECO:0000313" key="2">
    <source>
        <dbReference type="EMBL" id="EDV23467.1"/>
    </source>
</evidence>